<protein>
    <submittedName>
        <fullName evidence="1">Hemic uptake protein hemP</fullName>
    </submittedName>
</protein>
<dbReference type="Gene3D" id="2.10.70.10">
    <property type="entry name" value="Complement Module, domain 1"/>
    <property type="match status" value="1"/>
</dbReference>
<dbReference type="Pfam" id="PF10636">
    <property type="entry name" value="hemP"/>
    <property type="match status" value="1"/>
</dbReference>
<dbReference type="InterPro" id="IPR019600">
    <property type="entry name" value="Hemin_uptake_protein_HemP"/>
</dbReference>
<sequence>MENPGCDLMDAADQPHHIYGKNMNKQIKEKPAAFQEMNGTKKLRSEELLQGCREVLIEHRESLYRLQITKAGKLILNK</sequence>
<organism evidence="1 2">
    <name type="scientific">Candidatus Abzuiibacterium crystallinum</name>
    <dbReference type="NCBI Taxonomy" id="1974748"/>
    <lineage>
        <taxon>Bacteria</taxon>
        <taxon>Pseudomonadati</taxon>
        <taxon>Candidatus Omnitrophota</taxon>
        <taxon>Candidatus Abzuiibacterium</taxon>
    </lineage>
</organism>
<dbReference type="AlphaFoldDB" id="A0A2H0LLN7"/>
<proteinExistence type="predicted"/>
<gene>
    <name evidence="1" type="ORF">COV74_09345</name>
</gene>
<accession>A0A2H0LLN7</accession>
<name>A0A2H0LLN7_9BACT</name>
<evidence type="ECO:0000313" key="1">
    <source>
        <dbReference type="EMBL" id="PIQ85309.1"/>
    </source>
</evidence>
<evidence type="ECO:0000313" key="2">
    <source>
        <dbReference type="Proteomes" id="UP000230859"/>
    </source>
</evidence>
<dbReference type="Proteomes" id="UP000230859">
    <property type="component" value="Unassembled WGS sequence"/>
</dbReference>
<comment type="caution">
    <text evidence="1">The sequence shown here is derived from an EMBL/GenBank/DDBJ whole genome shotgun (WGS) entry which is preliminary data.</text>
</comment>
<reference evidence="1 2" key="1">
    <citation type="submission" date="2017-09" db="EMBL/GenBank/DDBJ databases">
        <title>Depth-based differentiation of microbial function through sediment-hosted aquifers and enrichment of novel symbionts in the deep terrestrial subsurface.</title>
        <authorList>
            <person name="Probst A.J."/>
            <person name="Ladd B."/>
            <person name="Jarett J.K."/>
            <person name="Geller-Mcgrath D.E."/>
            <person name="Sieber C.M."/>
            <person name="Emerson J.B."/>
            <person name="Anantharaman K."/>
            <person name="Thomas B.C."/>
            <person name="Malmstrom R."/>
            <person name="Stieglmeier M."/>
            <person name="Klingl A."/>
            <person name="Woyke T."/>
            <person name="Ryan C.M."/>
            <person name="Banfield J.F."/>
        </authorList>
    </citation>
    <scope>NUCLEOTIDE SEQUENCE [LARGE SCALE GENOMIC DNA]</scope>
    <source>
        <strain evidence="1">CG11_big_fil_rev_8_21_14_0_20_45_26</strain>
    </source>
</reference>
<dbReference type="EMBL" id="PCVY01000069">
    <property type="protein sequence ID" value="PIQ85309.1"/>
    <property type="molecule type" value="Genomic_DNA"/>
</dbReference>